<dbReference type="GO" id="GO:0006260">
    <property type="term" value="P:DNA replication"/>
    <property type="evidence" value="ECO:0007669"/>
    <property type="project" value="InterPro"/>
</dbReference>
<dbReference type="Proteomes" id="UP000004423">
    <property type="component" value="Unassembled WGS sequence"/>
</dbReference>
<dbReference type="InterPro" id="IPR012340">
    <property type="entry name" value="NA-bd_OB-fold"/>
</dbReference>
<evidence type="ECO:0000256" key="1">
    <source>
        <dbReference type="ARBA" id="ARBA00023125"/>
    </source>
</evidence>
<dbReference type="SUPFAM" id="SSF50249">
    <property type="entry name" value="Nucleic acid-binding proteins"/>
    <property type="match status" value="1"/>
</dbReference>
<gene>
    <name evidence="4" type="ORF">SCAZ3_10045</name>
</gene>
<dbReference type="PANTHER" id="PTHR10302">
    <property type="entry name" value="SINGLE-STRANDED DNA-BINDING PROTEIN"/>
    <property type="match status" value="1"/>
</dbReference>
<comment type="subunit">
    <text evidence="2">Homotetramer.</text>
</comment>
<comment type="caution">
    <text evidence="2">Lacks conserved residue(s) required for the propagation of feature annotation.</text>
</comment>
<reference evidence="4 5" key="1">
    <citation type="journal article" date="2012" name="PLoS ONE">
        <title>Gene Repertoire Evolution of Streptococcus pyogenes Inferred from Phylogenomic Analysis with Streptococcus canis and Streptococcus dysgalactiae.</title>
        <authorList>
            <person name="Lefebure T."/>
            <person name="Richards V.P."/>
            <person name="Lang P."/>
            <person name="Pavinski-Bitar P."/>
            <person name="Stanhope M.J."/>
        </authorList>
    </citation>
    <scope>NUCLEOTIDE SEQUENCE [LARGE SCALE GENOMIC DNA]</scope>
    <source>
        <strain evidence="4 5">FSL Z3-227</strain>
    </source>
</reference>
<comment type="caution">
    <text evidence="4">The sequence shown here is derived from an EMBL/GenBank/DDBJ whole genome shotgun (WGS) entry which is preliminary data.</text>
</comment>
<evidence type="ECO:0000256" key="2">
    <source>
        <dbReference type="HAMAP-Rule" id="MF_00984"/>
    </source>
</evidence>
<dbReference type="CDD" id="cd04496">
    <property type="entry name" value="SSB_OBF"/>
    <property type="match status" value="1"/>
</dbReference>
<dbReference type="AlphaFoldDB" id="A0AAV3FUT5"/>
<dbReference type="HAMAP" id="MF_00984">
    <property type="entry name" value="SSB"/>
    <property type="match status" value="1"/>
</dbReference>
<dbReference type="RefSeq" id="WP_003045326.1">
    <property type="nucleotide sequence ID" value="NZ_AIDX01000001.2"/>
</dbReference>
<name>A0AAV3FUT5_STRCB</name>
<proteinExistence type="inferred from homology"/>
<dbReference type="Pfam" id="PF00436">
    <property type="entry name" value="SSB"/>
    <property type="match status" value="1"/>
</dbReference>
<dbReference type="Gene3D" id="2.40.50.140">
    <property type="entry name" value="Nucleic acid-binding proteins"/>
    <property type="match status" value="1"/>
</dbReference>
<dbReference type="PIRSF" id="PIRSF002070">
    <property type="entry name" value="SSB"/>
    <property type="match status" value="1"/>
</dbReference>
<sequence>MNNANLIGRLTRKPELYQTPDGKSYTRFTLAINRKKKSGGSADVADFIPCIIWGKSAENLCEWSDKGTLLSVEGDIRTRNVEKDGVKFLAVEVWASYFQILNQPQK</sequence>
<evidence type="ECO:0000313" key="4">
    <source>
        <dbReference type="EMBL" id="EIQ82694.1"/>
    </source>
</evidence>
<dbReference type="GO" id="GO:0009295">
    <property type="term" value="C:nucleoid"/>
    <property type="evidence" value="ECO:0007669"/>
    <property type="project" value="TreeGrafter"/>
</dbReference>
<dbReference type="NCBIfam" id="TIGR00621">
    <property type="entry name" value="ssb"/>
    <property type="match status" value="1"/>
</dbReference>
<evidence type="ECO:0000313" key="5">
    <source>
        <dbReference type="Proteomes" id="UP000004423"/>
    </source>
</evidence>
<dbReference type="PROSITE" id="PS50935">
    <property type="entry name" value="SSB"/>
    <property type="match status" value="1"/>
</dbReference>
<protein>
    <recommendedName>
        <fullName evidence="2 3">Single-stranded DNA-binding protein</fullName>
        <shortName evidence="2">SSB</shortName>
    </recommendedName>
</protein>
<keyword evidence="1 2" id="KW-0238">DNA-binding</keyword>
<dbReference type="InterPro" id="IPR011344">
    <property type="entry name" value="ssDNA-bd"/>
</dbReference>
<organism evidence="4 5">
    <name type="scientific">Streptococcus canis FSL Z3-227</name>
    <dbReference type="NCBI Taxonomy" id="482234"/>
    <lineage>
        <taxon>Bacteria</taxon>
        <taxon>Bacillati</taxon>
        <taxon>Bacillota</taxon>
        <taxon>Bacilli</taxon>
        <taxon>Lactobacillales</taxon>
        <taxon>Streptococcaceae</taxon>
        <taxon>Streptococcus</taxon>
    </lineage>
</organism>
<dbReference type="InterPro" id="IPR000424">
    <property type="entry name" value="Primosome_PriB/ssb"/>
</dbReference>
<dbReference type="GO" id="GO:0003697">
    <property type="term" value="F:single-stranded DNA binding"/>
    <property type="evidence" value="ECO:0007669"/>
    <property type="project" value="UniProtKB-UniRule"/>
</dbReference>
<evidence type="ECO:0000256" key="3">
    <source>
        <dbReference type="PIRNR" id="PIRNR002070"/>
    </source>
</evidence>
<dbReference type="EMBL" id="AIDX01000001">
    <property type="protein sequence ID" value="EIQ82694.1"/>
    <property type="molecule type" value="Genomic_DNA"/>
</dbReference>
<accession>A0AAV3FUT5</accession>
<dbReference type="PANTHER" id="PTHR10302:SF27">
    <property type="entry name" value="SINGLE-STRANDED DNA-BINDING PROTEIN"/>
    <property type="match status" value="1"/>
</dbReference>